<protein>
    <recommendedName>
        <fullName evidence="4">DUF3718 domain-containing protein</fullName>
    </recommendedName>
</protein>
<evidence type="ECO:0000313" key="2">
    <source>
        <dbReference type="EMBL" id="GLX79954.1"/>
    </source>
</evidence>
<sequence length="115" mass="13177">MKKYYPLICLIISLGLFTPYAQAFNIAQNICEYIAADDKKRLRKLLKTNHLKLRKLYGEIACNGQNMMVFSAKRQAKDIGELLTKKLPKSVLKENLAEVEGLSPDIANFMKERIQ</sequence>
<evidence type="ECO:0008006" key="4">
    <source>
        <dbReference type="Google" id="ProtNLM"/>
    </source>
</evidence>
<proteinExistence type="predicted"/>
<dbReference type="EMBL" id="BSST01000001">
    <property type="protein sequence ID" value="GLX79954.1"/>
    <property type="molecule type" value="Genomic_DNA"/>
</dbReference>
<feature type="signal peptide" evidence="1">
    <location>
        <begin position="1"/>
        <end position="23"/>
    </location>
</feature>
<name>A0ABQ6GXB4_9GAMM</name>
<evidence type="ECO:0000313" key="3">
    <source>
        <dbReference type="Proteomes" id="UP001157186"/>
    </source>
</evidence>
<gene>
    <name evidence="2" type="ORF">tinsulaeT_32940</name>
</gene>
<dbReference type="InterPro" id="IPR022193">
    <property type="entry name" value="DUF3718"/>
</dbReference>
<dbReference type="Pfam" id="PF12514">
    <property type="entry name" value="DUF3718"/>
    <property type="match status" value="1"/>
</dbReference>
<keyword evidence="3" id="KW-1185">Reference proteome</keyword>
<keyword evidence="1" id="KW-0732">Signal</keyword>
<dbReference type="Proteomes" id="UP001157186">
    <property type="component" value="Unassembled WGS sequence"/>
</dbReference>
<reference evidence="2 3" key="1">
    <citation type="submission" date="2023-03" db="EMBL/GenBank/DDBJ databases">
        <title>Draft genome sequence of Thalassotalea insulae KCTC 62186T.</title>
        <authorList>
            <person name="Sawabe T."/>
        </authorList>
    </citation>
    <scope>NUCLEOTIDE SEQUENCE [LARGE SCALE GENOMIC DNA]</scope>
    <source>
        <strain evidence="2 3">KCTC 62186</strain>
    </source>
</reference>
<feature type="chain" id="PRO_5045986923" description="DUF3718 domain-containing protein" evidence="1">
    <location>
        <begin position="24"/>
        <end position="115"/>
    </location>
</feature>
<dbReference type="RefSeq" id="WP_284245903.1">
    <property type="nucleotide sequence ID" value="NZ_BSST01000001.1"/>
</dbReference>
<accession>A0ABQ6GXB4</accession>
<comment type="caution">
    <text evidence="2">The sequence shown here is derived from an EMBL/GenBank/DDBJ whole genome shotgun (WGS) entry which is preliminary data.</text>
</comment>
<organism evidence="2 3">
    <name type="scientific">Thalassotalea insulae</name>
    <dbReference type="NCBI Taxonomy" id="2056778"/>
    <lineage>
        <taxon>Bacteria</taxon>
        <taxon>Pseudomonadati</taxon>
        <taxon>Pseudomonadota</taxon>
        <taxon>Gammaproteobacteria</taxon>
        <taxon>Alteromonadales</taxon>
        <taxon>Colwelliaceae</taxon>
        <taxon>Thalassotalea</taxon>
    </lineage>
</organism>
<evidence type="ECO:0000256" key="1">
    <source>
        <dbReference type="SAM" id="SignalP"/>
    </source>
</evidence>